<dbReference type="RefSeq" id="WP_386769041.1">
    <property type="nucleotide sequence ID" value="NZ_JBHSTI010000067.1"/>
</dbReference>
<comment type="caution">
    <text evidence="2">The sequence shown here is derived from an EMBL/GenBank/DDBJ whole genome shotgun (WGS) entry which is preliminary data.</text>
</comment>
<dbReference type="GO" id="GO:0004497">
    <property type="term" value="F:monooxygenase activity"/>
    <property type="evidence" value="ECO:0007669"/>
    <property type="project" value="UniProtKB-KW"/>
</dbReference>
<dbReference type="Gene3D" id="3.30.70.100">
    <property type="match status" value="1"/>
</dbReference>
<evidence type="ECO:0000313" key="3">
    <source>
        <dbReference type="Proteomes" id="UP001596138"/>
    </source>
</evidence>
<keyword evidence="2" id="KW-0560">Oxidoreductase</keyword>
<dbReference type="PROSITE" id="PS51725">
    <property type="entry name" value="ABM"/>
    <property type="match status" value="1"/>
</dbReference>
<dbReference type="Proteomes" id="UP001596138">
    <property type="component" value="Unassembled WGS sequence"/>
</dbReference>
<proteinExistence type="predicted"/>
<dbReference type="InterPro" id="IPR007138">
    <property type="entry name" value="ABM_dom"/>
</dbReference>
<sequence length="124" mass="13819">MSDQQPLDAVLPGRIGMLVRIPTLPGMRAAALDALNRYVDDLDEEPGTEAFLVCVDPADADVVWLYEWFRDEQALELHRSAPLFHRLMTELPGLVGENPGIMRIDPLRLRMSPAVSTHSFGDHA</sequence>
<feature type="domain" description="ABM" evidence="1">
    <location>
        <begin position="15"/>
        <end position="104"/>
    </location>
</feature>
<keyword evidence="3" id="KW-1185">Reference proteome</keyword>
<dbReference type="EC" id="1.-.-.-" evidence="2"/>
<gene>
    <name evidence="2" type="ORF">ACFQGU_17805</name>
</gene>
<evidence type="ECO:0000259" key="1">
    <source>
        <dbReference type="PROSITE" id="PS51725"/>
    </source>
</evidence>
<dbReference type="Pfam" id="PF03992">
    <property type="entry name" value="ABM"/>
    <property type="match status" value="1"/>
</dbReference>
<reference evidence="3" key="1">
    <citation type="journal article" date="2019" name="Int. J. Syst. Evol. Microbiol.">
        <title>The Global Catalogue of Microorganisms (GCM) 10K type strain sequencing project: providing services to taxonomists for standard genome sequencing and annotation.</title>
        <authorList>
            <consortium name="The Broad Institute Genomics Platform"/>
            <consortium name="The Broad Institute Genome Sequencing Center for Infectious Disease"/>
            <person name="Wu L."/>
            <person name="Ma J."/>
        </authorList>
    </citation>
    <scope>NUCLEOTIDE SEQUENCE [LARGE SCALE GENOMIC DNA]</scope>
    <source>
        <strain evidence="3">CGMCC 4.7317</strain>
    </source>
</reference>
<dbReference type="InterPro" id="IPR011008">
    <property type="entry name" value="Dimeric_a/b-barrel"/>
</dbReference>
<keyword evidence="2" id="KW-0503">Monooxygenase</keyword>
<accession>A0ABW1T6I8</accession>
<dbReference type="SUPFAM" id="SSF54909">
    <property type="entry name" value="Dimeric alpha+beta barrel"/>
    <property type="match status" value="1"/>
</dbReference>
<name>A0ABW1T6I8_9ACTN</name>
<organism evidence="2 3">
    <name type="scientific">Longivirga aurantiaca</name>
    <dbReference type="NCBI Taxonomy" id="1837743"/>
    <lineage>
        <taxon>Bacteria</taxon>
        <taxon>Bacillati</taxon>
        <taxon>Actinomycetota</taxon>
        <taxon>Actinomycetes</taxon>
        <taxon>Sporichthyales</taxon>
        <taxon>Sporichthyaceae</taxon>
        <taxon>Longivirga</taxon>
    </lineage>
</organism>
<dbReference type="EMBL" id="JBHSTI010000067">
    <property type="protein sequence ID" value="MFC6239730.1"/>
    <property type="molecule type" value="Genomic_DNA"/>
</dbReference>
<evidence type="ECO:0000313" key="2">
    <source>
        <dbReference type="EMBL" id="MFC6239730.1"/>
    </source>
</evidence>
<protein>
    <submittedName>
        <fullName evidence="2">Quinol monooxygenase</fullName>
        <ecNumber evidence="2">1.-.-.-</ecNumber>
    </submittedName>
</protein>